<dbReference type="Proteomes" id="UP000028483">
    <property type="component" value="Unassembled WGS sequence"/>
</dbReference>
<sequence>MNSGGYDKEGEFLYGHGYIQNKHEPHWRTIMTQEKDCPSCTAINDWSKPLVEVNEIPTGI</sequence>
<evidence type="ECO:0000313" key="2">
    <source>
        <dbReference type="Proteomes" id="UP000028483"/>
    </source>
</evidence>
<organism evidence="1 2">
    <name type="scientific">Xenorhabdus bovienii str. oregonense</name>
    <dbReference type="NCBI Taxonomy" id="1398202"/>
    <lineage>
        <taxon>Bacteria</taxon>
        <taxon>Pseudomonadati</taxon>
        <taxon>Pseudomonadota</taxon>
        <taxon>Gammaproteobacteria</taxon>
        <taxon>Enterobacterales</taxon>
        <taxon>Morganellaceae</taxon>
        <taxon>Xenorhabdus</taxon>
    </lineage>
</organism>
<dbReference type="RefSeq" id="WP_155271009.1">
    <property type="nucleotide sequence ID" value="NZ_CAWLUU010000179.1"/>
</dbReference>
<name>A0A077P4D5_XENBV</name>
<accession>A0A077P4D5</accession>
<reference evidence="1" key="1">
    <citation type="submission" date="2013-07" db="EMBL/GenBank/DDBJ databases">
        <title>Sub-species coevolution in mutualistic symbiosis.</title>
        <authorList>
            <person name="Murfin K."/>
            <person name="Klassen J."/>
            <person name="Lee M."/>
            <person name="Forst S."/>
            <person name="Stock P."/>
            <person name="Goodrich-Blair H."/>
        </authorList>
    </citation>
    <scope>NUCLEOTIDE SEQUENCE [LARGE SCALE GENOMIC DNA]</scope>
    <source>
        <strain evidence="1">Oregonense</strain>
    </source>
</reference>
<dbReference type="HOGENOM" id="CLU_2940848_0_0_6"/>
<proteinExistence type="predicted"/>
<protein>
    <submittedName>
        <fullName evidence="1">Uncharacterized protein</fullName>
    </submittedName>
</protein>
<gene>
    <name evidence="1" type="ORF">XBO1_2070001</name>
</gene>
<dbReference type="AlphaFoldDB" id="A0A077P4D5"/>
<dbReference type="EMBL" id="CBSX010000121">
    <property type="protein sequence ID" value="CDH05930.1"/>
    <property type="molecule type" value="Genomic_DNA"/>
</dbReference>
<evidence type="ECO:0000313" key="1">
    <source>
        <dbReference type="EMBL" id="CDH05930.1"/>
    </source>
</evidence>
<comment type="caution">
    <text evidence="1">The sequence shown here is derived from an EMBL/GenBank/DDBJ whole genome shotgun (WGS) entry which is preliminary data.</text>
</comment>